<dbReference type="KEGG" id="vg:55608577"/>
<name>A0A384ZS82_9CAUD</name>
<evidence type="ECO:0000313" key="2">
    <source>
        <dbReference type="Proteomes" id="UP000260311"/>
    </source>
</evidence>
<keyword evidence="2" id="KW-1185">Reference proteome</keyword>
<dbReference type="Proteomes" id="UP000260311">
    <property type="component" value="Segment"/>
</dbReference>
<dbReference type="GeneID" id="55608577"/>
<dbReference type="EMBL" id="MH375644">
    <property type="protein sequence ID" value="AXC34499.1"/>
    <property type="molecule type" value="Genomic_DNA"/>
</dbReference>
<organism evidence="1 2">
    <name type="scientific">Vibrio phage YC</name>
    <dbReference type="NCBI Taxonomy" id="2267403"/>
    <lineage>
        <taxon>Viruses</taxon>
        <taxon>Duplodnaviria</taxon>
        <taxon>Heunggongvirae</taxon>
        <taxon>Uroviricota</taxon>
        <taxon>Caudoviricetes</taxon>
        <taxon>Pantevenvirales</taxon>
        <taxon>Ackermannviridae</taxon>
        <taxon>Campanilevirus</taxon>
        <taxon>Campanilevirus YC</taxon>
    </lineage>
</organism>
<reference evidence="1 2" key="1">
    <citation type="submission" date="2018-05" db="EMBL/GenBank/DDBJ databases">
        <title>The genome of Vibrio coralliilyticus phage YC.</title>
        <authorList>
            <person name="Benler S."/>
        </authorList>
    </citation>
    <scope>NUCLEOTIDE SEQUENCE [LARGE SCALE GENOMIC DNA]</scope>
</reference>
<proteinExistence type="predicted"/>
<protein>
    <submittedName>
        <fullName evidence="1">Uncharacterized protein</fullName>
    </submittedName>
</protein>
<dbReference type="RefSeq" id="YP_009838345.1">
    <property type="nucleotide sequence ID" value="NC_048709.1"/>
</dbReference>
<accession>A0A384ZS82</accession>
<evidence type="ECO:0000313" key="1">
    <source>
        <dbReference type="EMBL" id="AXC34499.1"/>
    </source>
</evidence>
<sequence length="134" mass="15261">MIMYPLLTPCMFRDECKPSRVIVVMNLPRPVHQKLALITVTDIYSEGSYTLSYRDLLPSEVTWYTGVEYGEVRNIMLYHDKKSEKASKAVYNTNHVVYNKGSRKIEFAVAADQASEVMTNIPMLIRIIGQAIGL</sequence>